<dbReference type="SMART" id="SM00320">
    <property type="entry name" value="WD40"/>
    <property type="match status" value="5"/>
</dbReference>
<dbReference type="AlphaFoldDB" id="A0A382N9N0"/>
<feature type="compositionally biased region" description="Basic and acidic residues" evidence="3">
    <location>
        <begin position="42"/>
        <end position="72"/>
    </location>
</feature>
<keyword evidence="2" id="KW-0677">Repeat</keyword>
<feature type="non-terminal residue" evidence="4">
    <location>
        <position position="1"/>
    </location>
</feature>
<accession>A0A382N9N0</accession>
<dbReference type="CDD" id="cd00200">
    <property type="entry name" value="WD40"/>
    <property type="match status" value="1"/>
</dbReference>
<sequence length="371" mass="39888">AQKAYTTAEKASADAAKLSSVAKPVADKAKATQTAAEKVAAEKRKLANDSKTKRDKLNKDQAAAKKTLDATAKKVTTAETEYKKLEDPRVQAVNEFNLATKAKTKADGIQKKADAAKKAADTEAKARETTVNTTKEAGTKAEKPVRAIAFSADSQLVLTGGDDMQVHTWSTTTGQPLESFNGHKGAVKAIVFNGEKFISASADKTAQVWSLGVEWKLERTVGTGDNNSQLTDRVNTLDFSPDSKQIATGSGEPSRGGEVQIWNIADGKLAKNFAEAHSDSVLGLEFSKDGKYIASASADKFVKVTDIATGKVVHSFEGHTHHALGVSWLPHGRQLVSVGADKSIRHWNFELGERIRQRTNIGKEVTSIHYV</sequence>
<dbReference type="SUPFAM" id="SSF50998">
    <property type="entry name" value="Quinoprotein alcohol dehydrogenase-like"/>
    <property type="match status" value="1"/>
</dbReference>
<dbReference type="InterPro" id="IPR015943">
    <property type="entry name" value="WD40/YVTN_repeat-like_dom_sf"/>
</dbReference>
<feature type="region of interest" description="Disordered" evidence="3">
    <location>
        <begin position="42"/>
        <end position="78"/>
    </location>
</feature>
<organism evidence="4">
    <name type="scientific">marine metagenome</name>
    <dbReference type="NCBI Taxonomy" id="408172"/>
    <lineage>
        <taxon>unclassified sequences</taxon>
        <taxon>metagenomes</taxon>
        <taxon>ecological metagenomes</taxon>
    </lineage>
</organism>
<keyword evidence="1" id="KW-0853">WD repeat</keyword>
<evidence type="ECO:0000256" key="1">
    <source>
        <dbReference type="ARBA" id="ARBA00022574"/>
    </source>
</evidence>
<evidence type="ECO:0000256" key="3">
    <source>
        <dbReference type="SAM" id="MobiDB-lite"/>
    </source>
</evidence>
<reference evidence="4" key="1">
    <citation type="submission" date="2018-05" db="EMBL/GenBank/DDBJ databases">
        <authorList>
            <person name="Lanie J.A."/>
            <person name="Ng W.-L."/>
            <person name="Kazmierczak K.M."/>
            <person name="Andrzejewski T.M."/>
            <person name="Davidsen T.M."/>
            <person name="Wayne K.J."/>
            <person name="Tettelin H."/>
            <person name="Glass J.I."/>
            <person name="Rusch D."/>
            <person name="Podicherti R."/>
            <person name="Tsui H.-C.T."/>
            <person name="Winkler M.E."/>
        </authorList>
    </citation>
    <scope>NUCLEOTIDE SEQUENCE</scope>
</reference>
<dbReference type="InterPro" id="IPR011047">
    <property type="entry name" value="Quinoprotein_ADH-like_sf"/>
</dbReference>
<feature type="non-terminal residue" evidence="4">
    <location>
        <position position="371"/>
    </location>
</feature>
<evidence type="ECO:0000313" key="4">
    <source>
        <dbReference type="EMBL" id="SVC57430.1"/>
    </source>
</evidence>
<dbReference type="PANTHER" id="PTHR19848:SF8">
    <property type="entry name" value="F-BOX AND WD REPEAT DOMAIN CONTAINING 7"/>
    <property type="match status" value="1"/>
</dbReference>
<name>A0A382N9N0_9ZZZZ</name>
<proteinExistence type="predicted"/>
<dbReference type="EMBL" id="UINC01098700">
    <property type="protein sequence ID" value="SVC57430.1"/>
    <property type="molecule type" value="Genomic_DNA"/>
</dbReference>
<dbReference type="Gene3D" id="2.130.10.10">
    <property type="entry name" value="YVTN repeat-like/Quinoprotein amine dehydrogenase"/>
    <property type="match status" value="2"/>
</dbReference>
<protein>
    <submittedName>
        <fullName evidence="4">Uncharacterized protein</fullName>
    </submittedName>
</protein>
<dbReference type="InterPro" id="IPR001680">
    <property type="entry name" value="WD40_rpt"/>
</dbReference>
<dbReference type="PANTHER" id="PTHR19848">
    <property type="entry name" value="WD40 REPEAT PROTEIN"/>
    <property type="match status" value="1"/>
</dbReference>
<dbReference type="Pfam" id="PF00400">
    <property type="entry name" value="WD40"/>
    <property type="match status" value="5"/>
</dbReference>
<gene>
    <name evidence="4" type="ORF">METZ01_LOCUS310284</name>
</gene>
<evidence type="ECO:0000256" key="2">
    <source>
        <dbReference type="ARBA" id="ARBA00022737"/>
    </source>
</evidence>